<dbReference type="EMBL" id="KX857216">
    <property type="protein sequence ID" value="ARF02806.1"/>
    <property type="molecule type" value="Genomic_DNA"/>
</dbReference>
<dbReference type="InterPro" id="IPR016186">
    <property type="entry name" value="C-type_lectin-like/link_sf"/>
</dbReference>
<dbReference type="Proteomes" id="UP000315116">
    <property type="component" value="Segment"/>
</dbReference>
<gene>
    <name evidence="2" type="primary">SWPV1-245</name>
</gene>
<evidence type="ECO:0000313" key="2">
    <source>
        <dbReference type="EMBL" id="ARF02806.1"/>
    </source>
</evidence>
<keyword evidence="1" id="KW-1133">Transmembrane helix</keyword>
<protein>
    <submittedName>
        <fullName evidence="2">SWPV1-245</fullName>
    </submittedName>
</protein>
<proteinExistence type="predicted"/>
<organism evidence="2 3">
    <name type="scientific">Shearwaterpox virus</name>
    <dbReference type="NCBI Taxonomy" id="1974596"/>
    <lineage>
        <taxon>Viruses</taxon>
        <taxon>Varidnaviria</taxon>
        <taxon>Bamfordvirae</taxon>
        <taxon>Nucleocytoviricota</taxon>
        <taxon>Pokkesviricetes</taxon>
        <taxon>Chitovirales</taxon>
        <taxon>Poxviridae</taxon>
        <taxon>Chordopoxvirinae</taxon>
        <taxon>Avipoxvirus</taxon>
        <taxon>Avipoxvirus canarypox</taxon>
        <taxon>Canarypox virus</taxon>
    </lineage>
</organism>
<reference evidence="2 3" key="1">
    <citation type="journal article" date="2017" name="BMC Genomics">
        <title>Genomic characterization of two novel pathogenic avipoxviruses isolated from pacific shearwaters (Ardenna spp.).</title>
        <authorList>
            <person name="Sarker S."/>
            <person name="Das S."/>
            <person name="Lavers J.L."/>
            <person name="Hutton I."/>
            <person name="Helbig K."/>
            <person name="Imbery J."/>
            <person name="Upton C."/>
            <person name="Raidal S.R."/>
        </authorList>
    </citation>
    <scope>NUCLEOTIDE SEQUENCE [LARGE SCALE GENOMIC DNA]</scope>
    <source>
        <strain evidence="2 3">SWPV-1</strain>
    </source>
</reference>
<keyword evidence="1" id="KW-0812">Transmembrane</keyword>
<dbReference type="Gene3D" id="3.10.100.10">
    <property type="entry name" value="Mannose-Binding Protein A, subunit A"/>
    <property type="match status" value="1"/>
</dbReference>
<keyword evidence="1" id="KW-0472">Membrane</keyword>
<name>A0A1V0S852_CNPV</name>
<dbReference type="InterPro" id="IPR016187">
    <property type="entry name" value="CTDL_fold"/>
</dbReference>
<accession>A0A1V0S852</accession>
<evidence type="ECO:0000256" key="1">
    <source>
        <dbReference type="SAM" id="Phobius"/>
    </source>
</evidence>
<evidence type="ECO:0000313" key="3">
    <source>
        <dbReference type="Proteomes" id="UP000315116"/>
    </source>
</evidence>
<dbReference type="SUPFAM" id="SSF56436">
    <property type="entry name" value="C-type lectin-like"/>
    <property type="match status" value="1"/>
</dbReference>
<sequence length="182" mass="21244">MYIQRFLCILNMNRQTITRLKKSCIYIMHFITGILGISLFVLFTTNVTLYRQLQICGNRDGMSGWVLINNKCYTMVENITFEDLIRYCAKYDSIIPNALEQNEVLLVSSVLGVVDYWMPFTKKKGSWFHGKKPVEVKGDSAKRLSIGKSRTPDRFERCSIYYEGIMEERCDKKHVGICFTQY</sequence>
<feature type="transmembrane region" description="Helical" evidence="1">
    <location>
        <begin position="24"/>
        <end position="43"/>
    </location>
</feature>